<dbReference type="SMART" id="SM01211">
    <property type="entry name" value="GATase_5"/>
    <property type="match status" value="1"/>
</dbReference>
<evidence type="ECO:0000256" key="2">
    <source>
        <dbReference type="ARBA" id="ARBA00022598"/>
    </source>
</evidence>
<evidence type="ECO:0000256" key="3">
    <source>
        <dbReference type="ARBA" id="ARBA00022741"/>
    </source>
</evidence>
<dbReference type="Proteomes" id="UP000681075">
    <property type="component" value="Unassembled WGS sequence"/>
</dbReference>
<dbReference type="AlphaFoldDB" id="A0A8S8XLB6"/>
<evidence type="ECO:0000256" key="7">
    <source>
        <dbReference type="ARBA" id="ARBA00022962"/>
    </source>
</evidence>
<dbReference type="GO" id="GO:0004642">
    <property type="term" value="F:phosphoribosylformylglycinamidine synthase activity"/>
    <property type="evidence" value="ECO:0007669"/>
    <property type="project" value="InterPro"/>
</dbReference>
<reference evidence="8" key="1">
    <citation type="submission" date="2021-02" db="EMBL/GenBank/DDBJ databases">
        <title>Genome sequence of Rhodospirillales sp. strain TMPK1 isolated from soil.</title>
        <authorList>
            <person name="Nakai R."/>
            <person name="Kusada H."/>
            <person name="Tamaki H."/>
        </authorList>
    </citation>
    <scope>NUCLEOTIDE SEQUENCE</scope>
    <source>
        <strain evidence="8">TMPK1</strain>
    </source>
</reference>
<dbReference type="GO" id="GO:0006189">
    <property type="term" value="P:'de novo' IMP biosynthetic process"/>
    <property type="evidence" value="ECO:0007669"/>
    <property type="project" value="InterPro"/>
</dbReference>
<keyword evidence="7" id="KW-0315">Glutamine amidotransferase</keyword>
<dbReference type="SUPFAM" id="SSF52317">
    <property type="entry name" value="Class I glutamine amidotransferase-like"/>
    <property type="match status" value="1"/>
</dbReference>
<keyword evidence="2" id="KW-0436">Ligase</keyword>
<keyword evidence="9" id="KW-1185">Reference proteome</keyword>
<dbReference type="GO" id="GO:0016787">
    <property type="term" value="F:hydrolase activity"/>
    <property type="evidence" value="ECO:0007669"/>
    <property type="project" value="UniProtKB-KW"/>
</dbReference>
<evidence type="ECO:0000256" key="5">
    <source>
        <dbReference type="ARBA" id="ARBA00022801"/>
    </source>
</evidence>
<comment type="caution">
    <text evidence="8">The sequence shown here is derived from an EMBL/GenBank/DDBJ whole genome shotgun (WGS) entry which is preliminary data.</text>
</comment>
<dbReference type="PROSITE" id="PS51273">
    <property type="entry name" value="GATASE_TYPE_1"/>
    <property type="match status" value="1"/>
</dbReference>
<dbReference type="EMBL" id="BOPV01000001">
    <property type="protein sequence ID" value="GIL41885.1"/>
    <property type="molecule type" value="Genomic_DNA"/>
</dbReference>
<proteinExistence type="predicted"/>
<keyword evidence="3" id="KW-0547">Nucleotide-binding</keyword>
<dbReference type="PANTHER" id="PTHR47552:SF1">
    <property type="entry name" value="PHOSPHORIBOSYLFORMYLGLYCINAMIDINE SYNTHASE SUBUNIT PURQ"/>
    <property type="match status" value="1"/>
</dbReference>
<dbReference type="GO" id="GO:0005524">
    <property type="term" value="F:ATP binding"/>
    <property type="evidence" value="ECO:0007669"/>
    <property type="project" value="UniProtKB-KW"/>
</dbReference>
<protein>
    <recommendedName>
        <fullName evidence="10">Phosphoribosylformylglycinamidine synthase I</fullName>
    </recommendedName>
</protein>
<evidence type="ECO:0000256" key="6">
    <source>
        <dbReference type="ARBA" id="ARBA00022840"/>
    </source>
</evidence>
<dbReference type="NCBIfam" id="NF002957">
    <property type="entry name" value="PRK03619.1"/>
    <property type="match status" value="1"/>
</dbReference>
<dbReference type="InterPro" id="IPR029062">
    <property type="entry name" value="Class_I_gatase-like"/>
</dbReference>
<gene>
    <name evidence="8" type="ORF">TMPK1_41220</name>
</gene>
<name>A0A8S8XLB6_9PROT</name>
<keyword evidence="1" id="KW-0963">Cytoplasm</keyword>
<dbReference type="InterPro" id="IPR010075">
    <property type="entry name" value="PRibForGlyAmidine_synth_PurQ"/>
</dbReference>
<accession>A0A8S8XLB6</accession>
<dbReference type="NCBIfam" id="TIGR01737">
    <property type="entry name" value="FGAM_synth_I"/>
    <property type="match status" value="1"/>
</dbReference>
<evidence type="ECO:0000313" key="8">
    <source>
        <dbReference type="EMBL" id="GIL41885.1"/>
    </source>
</evidence>
<dbReference type="PANTHER" id="PTHR47552">
    <property type="entry name" value="PHOSPHORIBOSYLFORMYLGLYCINAMIDINE SYNTHASE SUBUNIT PURQ"/>
    <property type="match status" value="1"/>
</dbReference>
<evidence type="ECO:0000313" key="9">
    <source>
        <dbReference type="Proteomes" id="UP000681075"/>
    </source>
</evidence>
<evidence type="ECO:0000256" key="4">
    <source>
        <dbReference type="ARBA" id="ARBA00022755"/>
    </source>
</evidence>
<evidence type="ECO:0000256" key="1">
    <source>
        <dbReference type="ARBA" id="ARBA00022490"/>
    </source>
</evidence>
<keyword evidence="5" id="KW-0378">Hydrolase</keyword>
<keyword evidence="4" id="KW-0658">Purine biosynthesis</keyword>
<organism evidence="8 9">
    <name type="scientific">Roseiterribacter gracilis</name>
    <dbReference type="NCBI Taxonomy" id="2812848"/>
    <lineage>
        <taxon>Bacteria</taxon>
        <taxon>Pseudomonadati</taxon>
        <taxon>Pseudomonadota</taxon>
        <taxon>Alphaproteobacteria</taxon>
        <taxon>Rhodospirillales</taxon>
        <taxon>Roseiterribacteraceae</taxon>
        <taxon>Roseiterribacter</taxon>
    </lineage>
</organism>
<dbReference type="Pfam" id="PF13507">
    <property type="entry name" value="GATase_5"/>
    <property type="match status" value="1"/>
</dbReference>
<evidence type="ECO:0008006" key="10">
    <source>
        <dbReference type="Google" id="ProtNLM"/>
    </source>
</evidence>
<sequence length="160" mass="17359">MAAHSPVMREVRAAAERGVPILGVCNGFQILVEAHLLPGALLRNAALKFSCKRVTLKVETSNSPFLRRYNAGEQIVIPSAHGEGNYFAAPDVVKQLEDDDRVAFRYAHSHNGSVKDIAGILSANRRVLGMMPHPEDAIEELTGGTDGKRLFESIVEAVAQ</sequence>
<keyword evidence="6" id="KW-0067">ATP-binding</keyword>
<dbReference type="Gene3D" id="3.40.50.880">
    <property type="match status" value="1"/>
</dbReference>